<dbReference type="SUPFAM" id="SSF51905">
    <property type="entry name" value="FAD/NAD(P)-binding domain"/>
    <property type="match status" value="1"/>
</dbReference>
<proteinExistence type="predicted"/>
<dbReference type="PANTHER" id="PTHR43734">
    <property type="entry name" value="PHYTOENE DESATURASE"/>
    <property type="match status" value="1"/>
</dbReference>
<dbReference type="GO" id="GO:0016491">
    <property type="term" value="F:oxidoreductase activity"/>
    <property type="evidence" value="ECO:0007669"/>
    <property type="project" value="InterPro"/>
</dbReference>
<dbReference type="Gene3D" id="3.50.50.60">
    <property type="entry name" value="FAD/NAD(P)-binding domain"/>
    <property type="match status" value="2"/>
</dbReference>
<reference evidence="2 3" key="1">
    <citation type="submission" date="2020-08" db="EMBL/GenBank/DDBJ databases">
        <authorList>
            <person name="Ren C."/>
            <person name="Gu Y."/>
            <person name="Xu Y."/>
        </authorList>
    </citation>
    <scope>NUCLEOTIDE SEQUENCE [LARGE SCALE GENOMIC DNA]</scope>
    <source>
        <strain evidence="2 3">LBM18003</strain>
    </source>
</reference>
<dbReference type="PANTHER" id="PTHR43734:SF4">
    <property type="entry name" value="AMINE OXIDASE DOMAIN-CONTAINING PROTEIN"/>
    <property type="match status" value="1"/>
</dbReference>
<organism evidence="2 3">
    <name type="scientific">Caproicibacterium amylolyticum</name>
    <dbReference type="NCBI Taxonomy" id="2766537"/>
    <lineage>
        <taxon>Bacteria</taxon>
        <taxon>Bacillati</taxon>
        <taxon>Bacillota</taxon>
        <taxon>Clostridia</taxon>
        <taxon>Eubacteriales</taxon>
        <taxon>Oscillospiraceae</taxon>
        <taxon>Caproicibacterium</taxon>
    </lineage>
</organism>
<evidence type="ECO:0000259" key="1">
    <source>
        <dbReference type="Pfam" id="PF01593"/>
    </source>
</evidence>
<sequence>MNGQKKIAIIGAGVAGLAAGIYAQLHGFRTTIYEKSSVPGGACMGWTQDGLPIEGSMRFLAGTQEGTPLYDCWNEVDALRDTMFVNPDSFFTVEDSGETISFCEDLDTFCSNAEKISPEDSRLLQQFRAFVLKAQGHVLQTQKPVDLMSPLEALRVNSANGEVNKLLARLHNVPLVDFAQKFHHPALRCAFRQVLPPGSTLAYLVLCYAKFISGDIAVPVGGSRRIIKRMTDMYLKNDGELQVNAPVKEIIAANGAARGVILESGERLLTHWVISACDPAYTCRKLLQDRYAMEKKLQLRFAAPEAYPTFSLVRLFFSAPADSLPLARTLSFATDVIPAAGEGQSRLTVTQFSDDPLFVQKGRAELCADVPMPGKRAFKYWESLSVQHGAYQVEIDRLASAVQLALEKRFPEMKGQLKYLRCHTPMTYADRLNAFHGSCVAFVPTAQSRPAQLTGRLPGLSHMLLAGQWLGDTAGMHTALVQGKFAVQRLCHDERILWD</sequence>
<evidence type="ECO:0000313" key="2">
    <source>
        <dbReference type="EMBL" id="QNO17432.1"/>
    </source>
</evidence>
<dbReference type="EMBL" id="CP060696">
    <property type="protein sequence ID" value="QNO17432.1"/>
    <property type="molecule type" value="Genomic_DNA"/>
</dbReference>
<dbReference type="Proteomes" id="UP000516046">
    <property type="component" value="Chromosome"/>
</dbReference>
<dbReference type="InterPro" id="IPR002937">
    <property type="entry name" value="Amino_oxidase"/>
</dbReference>
<protein>
    <submittedName>
        <fullName evidence="2">FAD-dependent oxidoreductase</fullName>
    </submittedName>
</protein>
<name>A0A7G9WFH0_9FIRM</name>
<dbReference type="KEGG" id="caml:H6X83_10865"/>
<evidence type="ECO:0000313" key="3">
    <source>
        <dbReference type="Proteomes" id="UP000516046"/>
    </source>
</evidence>
<feature type="domain" description="Amine oxidase" evidence="1">
    <location>
        <begin position="14"/>
        <end position="490"/>
    </location>
</feature>
<gene>
    <name evidence="2" type="ORF">H6X83_10865</name>
</gene>
<dbReference type="InterPro" id="IPR036188">
    <property type="entry name" value="FAD/NAD-bd_sf"/>
</dbReference>
<accession>A0A7G9WFH0</accession>
<dbReference type="AlphaFoldDB" id="A0A7G9WFH0"/>
<keyword evidence="3" id="KW-1185">Reference proteome</keyword>
<dbReference type="Pfam" id="PF01593">
    <property type="entry name" value="Amino_oxidase"/>
    <property type="match status" value="1"/>
</dbReference>
<dbReference type="RefSeq" id="WP_212506503.1">
    <property type="nucleotide sequence ID" value="NZ_CP060696.1"/>
</dbReference>